<reference evidence="4 5" key="1">
    <citation type="journal article" date="2001" name="Proc. Natl. Acad. Sci. U.S.A.">
        <title>Genome sequence of an industrial microorganism Streptomyces avermitilis: deducing the ability of producing secondary metabolites.</title>
        <authorList>
            <person name="Omura S."/>
            <person name="Ikeda H."/>
            <person name="Ishikawa J."/>
            <person name="Hanamoto A."/>
            <person name="Takahashi C."/>
            <person name="Shinose M."/>
            <person name="Takahashi Y."/>
            <person name="Horikawa H."/>
            <person name="Nakazawa H."/>
            <person name="Osonoe T."/>
            <person name="Kikuchi H."/>
            <person name="Shiba T."/>
            <person name="Sakaki Y."/>
            <person name="Hattori M."/>
        </authorList>
    </citation>
    <scope>NUCLEOTIDE SEQUENCE [LARGE SCALE GENOMIC DNA]</scope>
    <source>
        <strain evidence="5">ATCC 31267 / DSM 46492 / JCM 5070 / NBRC 14893 / NCIMB 12804 / NRRL 8165 / MA-4680</strain>
    </source>
</reference>
<dbReference type="eggNOG" id="COG0515">
    <property type="taxonomic scope" value="Bacteria"/>
</dbReference>
<keyword evidence="5" id="KW-1185">Reference proteome</keyword>
<dbReference type="AlphaFoldDB" id="Q82HW5"/>
<feature type="transmembrane region" description="Helical" evidence="2">
    <location>
        <begin position="186"/>
        <end position="211"/>
    </location>
</feature>
<keyword evidence="2" id="KW-1133">Transmembrane helix</keyword>
<dbReference type="KEGG" id="sma:SAVERM_3392"/>
<feature type="transmembrane region" description="Helical" evidence="2">
    <location>
        <begin position="278"/>
        <end position="295"/>
    </location>
</feature>
<evidence type="ECO:0000259" key="3">
    <source>
        <dbReference type="Pfam" id="PF14219"/>
    </source>
</evidence>
<feature type="domain" description="DUF4328" evidence="3">
    <location>
        <begin position="177"/>
        <end position="338"/>
    </location>
</feature>
<protein>
    <recommendedName>
        <fullName evidence="3">DUF4328 domain-containing protein</fullName>
    </recommendedName>
</protein>
<feature type="compositionally biased region" description="Pro residues" evidence="1">
    <location>
        <begin position="95"/>
        <end position="112"/>
    </location>
</feature>
<dbReference type="InterPro" id="IPR025565">
    <property type="entry name" value="DUF4328"/>
</dbReference>
<evidence type="ECO:0000313" key="5">
    <source>
        <dbReference type="Proteomes" id="UP000000428"/>
    </source>
</evidence>
<evidence type="ECO:0000313" key="4">
    <source>
        <dbReference type="EMBL" id="BAC71104.1"/>
    </source>
</evidence>
<reference evidence="4 5" key="2">
    <citation type="journal article" date="2003" name="Nat. Biotechnol.">
        <title>Complete genome sequence and comparative analysis of the industrial microorganism Streptomyces avermitilis.</title>
        <authorList>
            <person name="Ikeda H."/>
            <person name="Ishikawa J."/>
            <person name="Hanamoto A."/>
            <person name="Shinose M."/>
            <person name="Kikuchi H."/>
            <person name="Shiba T."/>
            <person name="Sakaki Y."/>
            <person name="Hattori M."/>
            <person name="Omura S."/>
        </authorList>
    </citation>
    <scope>NUCLEOTIDE SEQUENCE [LARGE SCALE GENOMIC DNA]</scope>
    <source>
        <strain evidence="5">ATCC 31267 / DSM 46492 / JCM 5070 / NBRC 14893 / NCIMB 12804 / NRRL 8165 / MA-4680</strain>
    </source>
</reference>
<keyword evidence="2" id="KW-0812">Transmembrane</keyword>
<evidence type="ECO:0000256" key="2">
    <source>
        <dbReference type="SAM" id="Phobius"/>
    </source>
</evidence>
<keyword evidence="2" id="KW-0472">Membrane</keyword>
<sequence>MDRMFRVPCVRFWGEPRVAFTDHTPGGRSTMLCTRCRHRAASTPEGLCTNCANGTTTESTVPATPDAAAGAPQPAAPASPKPDAPGFAQSDGPGFAPPGGPGSAPPGALPTAPPLGAAPLYAPGGQPSWLRSPVGLGRATAALLGVVIAADVFAVVADFNMYDVSGALADGEFGAGMQDKADRADALYAAAGVAQVAALIATMIVFLVWFYRVRVNAEVFAPDRQSKSRGWAIGGWFVPVVNLWFPRRIALDIWDASGPDALWDGDLAAAPRPSRARINAWWAVWVVSLLADRLASTAYRKAETAPEIHKAAGQMLFSDVVDMVAAVLAILFVLRLTRMQDEKARRGPVSVEV</sequence>
<feature type="compositionally biased region" description="Pro residues" evidence="1">
    <location>
        <begin position="74"/>
        <end position="83"/>
    </location>
</feature>
<feature type="region of interest" description="Disordered" evidence="1">
    <location>
        <begin position="62"/>
        <end position="112"/>
    </location>
</feature>
<feature type="transmembrane region" description="Helical" evidence="2">
    <location>
        <begin position="136"/>
        <end position="157"/>
    </location>
</feature>
<proteinExistence type="predicted"/>
<name>Q82HW5_STRAW</name>
<reference evidence="4 5" key="3">
    <citation type="journal article" date="2014" name="J. Ind. Microbiol. Biotechnol.">
        <title>Genome mining of the Streptomyces avermitilis genome and development of genome-minimized hosts for heterologous expression of biosynthetic gene clusters.</title>
        <authorList>
            <person name="Ikeda H."/>
            <person name="Shin-ya K."/>
            <person name="Omura S."/>
        </authorList>
    </citation>
    <scope>NUCLEOTIDE SEQUENCE [LARGE SCALE GENOMIC DNA]</scope>
    <source>
        <strain evidence="5">ATCC 31267 / DSM 46492 / JCM 5070 / NBRC 14893 / NCIMB 12804 / NRRL 8165 / MA-4680</strain>
    </source>
</reference>
<organism evidence="4 5">
    <name type="scientific">Streptomyces avermitilis (strain ATCC 31267 / DSM 46492 / JCM 5070 / NBRC 14893 / NCIMB 12804 / NRRL 8165 / MA-4680)</name>
    <dbReference type="NCBI Taxonomy" id="227882"/>
    <lineage>
        <taxon>Bacteria</taxon>
        <taxon>Bacillati</taxon>
        <taxon>Actinomycetota</taxon>
        <taxon>Actinomycetes</taxon>
        <taxon>Kitasatosporales</taxon>
        <taxon>Streptomycetaceae</taxon>
        <taxon>Streptomyces</taxon>
    </lineage>
</organism>
<feature type="transmembrane region" description="Helical" evidence="2">
    <location>
        <begin position="315"/>
        <end position="336"/>
    </location>
</feature>
<accession>Q82HW5</accession>
<dbReference type="EMBL" id="BA000030">
    <property type="protein sequence ID" value="BAC71104.1"/>
    <property type="molecule type" value="Genomic_DNA"/>
</dbReference>
<dbReference type="Pfam" id="PF14219">
    <property type="entry name" value="DUF4328"/>
    <property type="match status" value="1"/>
</dbReference>
<evidence type="ECO:0000256" key="1">
    <source>
        <dbReference type="SAM" id="MobiDB-lite"/>
    </source>
</evidence>
<dbReference type="Proteomes" id="UP000000428">
    <property type="component" value="Chromosome"/>
</dbReference>
<feature type="compositionally biased region" description="Low complexity" evidence="1">
    <location>
        <begin position="62"/>
        <end position="73"/>
    </location>
</feature>
<dbReference type="HOGENOM" id="CLU_060324_0_0_11"/>
<gene>
    <name evidence="4" type="ORF">SAVERM_3392</name>
</gene>